<reference evidence="1" key="1">
    <citation type="submission" date="2014-07" db="EMBL/GenBank/DDBJ databases">
        <authorList>
            <person name="Hornung V.Bastian."/>
        </authorList>
    </citation>
    <scope>NUCLEOTIDE SEQUENCE</scope>
    <source>
        <strain evidence="1">PCE-S</strain>
    </source>
</reference>
<protein>
    <submittedName>
        <fullName evidence="1">Uncharacterized protein</fullName>
    </submittedName>
</protein>
<sequence length="67" mass="7821">MTISREKLHDLIDQIPDDRLSYLDDVLNRILRSELHDVRRAEADTGISVQERIISATLDDIFRDQDV</sequence>
<organism evidence="1">
    <name type="scientific">Desulfitobacterium hafniense</name>
    <name type="common">Desulfitobacterium frappieri</name>
    <dbReference type="NCBI Taxonomy" id="49338"/>
    <lineage>
        <taxon>Bacteria</taxon>
        <taxon>Bacillati</taxon>
        <taxon>Bacillota</taxon>
        <taxon>Clostridia</taxon>
        <taxon>Eubacteriales</taxon>
        <taxon>Desulfitobacteriaceae</taxon>
        <taxon>Desulfitobacterium</taxon>
    </lineage>
</organism>
<accession>A0A098B712</accession>
<evidence type="ECO:0000313" key="1">
    <source>
        <dbReference type="EMBL" id="CDX04683.1"/>
    </source>
</evidence>
<dbReference type="RefSeq" id="WP_208926426.1">
    <property type="nucleotide sequence ID" value="NZ_LK996017.1"/>
</dbReference>
<dbReference type="EMBL" id="LK996017">
    <property type="protein sequence ID" value="CDX04683.1"/>
    <property type="molecule type" value="Genomic_DNA"/>
</dbReference>
<name>A0A098B712_DESHA</name>
<gene>
    <name evidence="1" type="ORF">DPCES_4797</name>
</gene>
<dbReference type="PATRIC" id="fig|49338.4.peg.5161"/>
<proteinExistence type="predicted"/>
<dbReference type="AlphaFoldDB" id="A0A098B712"/>